<sequence>CDPRVSLSTVRRLPRSAERWRSSHSTPERPRSPAARTSLVFFLAGPLPQLFPTRRTAGDALPLLQLKFVATCRLPGFCRAEASTVSADWPGRLVLCSPSTSGCDVF</sequence>
<name>A0A8C7C3K3_NEOVI</name>
<evidence type="ECO:0000313" key="3">
    <source>
        <dbReference type="Proteomes" id="UP000694425"/>
    </source>
</evidence>
<evidence type="ECO:0000256" key="1">
    <source>
        <dbReference type="SAM" id="MobiDB-lite"/>
    </source>
</evidence>
<organism evidence="2 3">
    <name type="scientific">Neovison vison</name>
    <name type="common">American mink</name>
    <name type="synonym">Mustela vison</name>
    <dbReference type="NCBI Taxonomy" id="452646"/>
    <lineage>
        <taxon>Eukaryota</taxon>
        <taxon>Metazoa</taxon>
        <taxon>Chordata</taxon>
        <taxon>Craniata</taxon>
        <taxon>Vertebrata</taxon>
        <taxon>Euteleostomi</taxon>
        <taxon>Mammalia</taxon>
        <taxon>Eutheria</taxon>
        <taxon>Laurasiatheria</taxon>
        <taxon>Carnivora</taxon>
        <taxon>Caniformia</taxon>
        <taxon>Musteloidea</taxon>
        <taxon>Mustelidae</taxon>
        <taxon>Mustelinae</taxon>
        <taxon>Neogale</taxon>
    </lineage>
</organism>
<keyword evidence="3" id="KW-1185">Reference proteome</keyword>
<reference evidence="2" key="2">
    <citation type="submission" date="2025-09" db="UniProtKB">
        <authorList>
            <consortium name="Ensembl"/>
        </authorList>
    </citation>
    <scope>IDENTIFICATION</scope>
</reference>
<dbReference type="AlphaFoldDB" id="A0A8C7C3K3"/>
<evidence type="ECO:0000313" key="2">
    <source>
        <dbReference type="Ensembl" id="ENSNVIP00000026544.1"/>
    </source>
</evidence>
<dbReference type="Proteomes" id="UP000694425">
    <property type="component" value="Unplaced"/>
</dbReference>
<feature type="compositionally biased region" description="Basic and acidic residues" evidence="1">
    <location>
        <begin position="15"/>
        <end position="31"/>
    </location>
</feature>
<proteinExistence type="predicted"/>
<reference evidence="2" key="1">
    <citation type="submission" date="2025-08" db="UniProtKB">
        <authorList>
            <consortium name="Ensembl"/>
        </authorList>
    </citation>
    <scope>IDENTIFICATION</scope>
</reference>
<dbReference type="Ensembl" id="ENSNVIT00000030794.1">
    <property type="protein sequence ID" value="ENSNVIP00000026544.1"/>
    <property type="gene ID" value="ENSNVIG00000020541.1"/>
</dbReference>
<protein>
    <submittedName>
        <fullName evidence="2">Uncharacterized protein</fullName>
    </submittedName>
</protein>
<feature type="region of interest" description="Disordered" evidence="1">
    <location>
        <begin position="1"/>
        <end position="34"/>
    </location>
</feature>
<dbReference type="GeneTree" id="ENSGT00950000185543"/>
<accession>A0A8C7C3K3</accession>